<feature type="transmembrane region" description="Helical" evidence="19">
    <location>
        <begin position="12"/>
        <end position="37"/>
    </location>
</feature>
<evidence type="ECO:0000256" key="12">
    <source>
        <dbReference type="ARBA" id="ARBA00022695"/>
    </source>
</evidence>
<keyword evidence="17" id="KW-1208">Phospholipid metabolism</keyword>
<feature type="transmembrane region" description="Helical" evidence="19">
    <location>
        <begin position="102"/>
        <end position="121"/>
    </location>
</feature>
<evidence type="ECO:0000256" key="16">
    <source>
        <dbReference type="ARBA" id="ARBA00023209"/>
    </source>
</evidence>
<evidence type="ECO:0000313" key="20">
    <source>
        <dbReference type="EMBL" id="TCJ16638.1"/>
    </source>
</evidence>
<evidence type="ECO:0000256" key="2">
    <source>
        <dbReference type="ARBA" id="ARBA00004651"/>
    </source>
</evidence>
<name>A0A4R1BHN6_9ACTN</name>
<dbReference type="PANTHER" id="PTHR46382">
    <property type="entry name" value="PHOSPHATIDATE CYTIDYLYLTRANSFERASE"/>
    <property type="match status" value="1"/>
</dbReference>
<evidence type="ECO:0000256" key="5">
    <source>
        <dbReference type="ARBA" id="ARBA00010185"/>
    </source>
</evidence>
<feature type="transmembrane region" description="Helical" evidence="19">
    <location>
        <begin position="239"/>
        <end position="256"/>
    </location>
</feature>
<evidence type="ECO:0000313" key="21">
    <source>
        <dbReference type="Proteomes" id="UP000295244"/>
    </source>
</evidence>
<feature type="transmembrane region" description="Helical" evidence="19">
    <location>
        <begin position="72"/>
        <end position="90"/>
    </location>
</feature>
<evidence type="ECO:0000256" key="3">
    <source>
        <dbReference type="ARBA" id="ARBA00005119"/>
    </source>
</evidence>
<dbReference type="AlphaFoldDB" id="A0A4R1BHN6"/>
<comment type="pathway">
    <text evidence="3 18">Phospholipid metabolism; CDP-diacylglycerol biosynthesis; CDP-diacylglycerol from sn-glycerol 3-phosphate: step 3/3.</text>
</comment>
<comment type="pathway">
    <text evidence="4">Lipid metabolism.</text>
</comment>
<evidence type="ECO:0000256" key="6">
    <source>
        <dbReference type="ARBA" id="ARBA00012487"/>
    </source>
</evidence>
<dbReference type="OrthoDB" id="9799199at2"/>
<dbReference type="Proteomes" id="UP000295244">
    <property type="component" value="Unassembled WGS sequence"/>
</dbReference>
<feature type="transmembrane region" description="Helical" evidence="19">
    <location>
        <begin position="49"/>
        <end position="66"/>
    </location>
</feature>
<accession>A0A4R1BHN6</accession>
<evidence type="ECO:0000256" key="4">
    <source>
        <dbReference type="ARBA" id="ARBA00005189"/>
    </source>
</evidence>
<dbReference type="RefSeq" id="WP_132690675.1">
    <property type="nucleotide sequence ID" value="NZ_SKBU01000015.1"/>
</dbReference>
<keyword evidence="9" id="KW-0444">Lipid biosynthesis</keyword>
<keyword evidence="15 19" id="KW-0472">Membrane</keyword>
<comment type="subcellular location">
    <subcellularLocation>
        <location evidence="2">Cell membrane</location>
        <topology evidence="2">Multi-pass membrane protein</topology>
    </subcellularLocation>
</comment>
<organism evidence="20 21">
    <name type="scientific">Rubrobacter taiwanensis</name>
    <dbReference type="NCBI Taxonomy" id="185139"/>
    <lineage>
        <taxon>Bacteria</taxon>
        <taxon>Bacillati</taxon>
        <taxon>Actinomycetota</taxon>
        <taxon>Rubrobacteria</taxon>
        <taxon>Rubrobacterales</taxon>
        <taxon>Rubrobacteraceae</taxon>
        <taxon>Rubrobacter</taxon>
    </lineage>
</organism>
<evidence type="ECO:0000256" key="18">
    <source>
        <dbReference type="RuleBase" id="RU003938"/>
    </source>
</evidence>
<evidence type="ECO:0000256" key="17">
    <source>
        <dbReference type="ARBA" id="ARBA00023264"/>
    </source>
</evidence>
<keyword evidence="16" id="KW-0594">Phospholipid biosynthesis</keyword>
<evidence type="ECO:0000256" key="1">
    <source>
        <dbReference type="ARBA" id="ARBA00001698"/>
    </source>
</evidence>
<dbReference type="GO" id="GO:0016024">
    <property type="term" value="P:CDP-diacylglycerol biosynthetic process"/>
    <property type="evidence" value="ECO:0007669"/>
    <property type="project" value="UniProtKB-UniPathway"/>
</dbReference>
<keyword evidence="10 18" id="KW-0808">Transferase</keyword>
<dbReference type="PANTHER" id="PTHR46382:SF1">
    <property type="entry name" value="PHOSPHATIDATE CYTIDYLYLTRANSFERASE"/>
    <property type="match status" value="1"/>
</dbReference>
<dbReference type="EC" id="2.7.7.41" evidence="6 18"/>
<reference evidence="20 21" key="1">
    <citation type="submission" date="2019-03" db="EMBL/GenBank/DDBJ databases">
        <title>Whole genome sequence of a novel Rubrobacter taiwanensis strain, isolated from Yellowstone National Park.</title>
        <authorList>
            <person name="Freed S."/>
            <person name="Ramaley R.F."/>
            <person name="Kyndt J.A."/>
        </authorList>
    </citation>
    <scope>NUCLEOTIDE SEQUENCE [LARGE SCALE GENOMIC DNA]</scope>
    <source>
        <strain evidence="20 21">Yellowstone</strain>
    </source>
</reference>
<evidence type="ECO:0000256" key="15">
    <source>
        <dbReference type="ARBA" id="ARBA00023136"/>
    </source>
</evidence>
<evidence type="ECO:0000256" key="11">
    <source>
        <dbReference type="ARBA" id="ARBA00022692"/>
    </source>
</evidence>
<dbReference type="GO" id="GO:0005886">
    <property type="term" value="C:plasma membrane"/>
    <property type="evidence" value="ECO:0007669"/>
    <property type="project" value="UniProtKB-SubCell"/>
</dbReference>
<dbReference type="EMBL" id="SKBU01000015">
    <property type="protein sequence ID" value="TCJ16638.1"/>
    <property type="molecule type" value="Genomic_DNA"/>
</dbReference>
<evidence type="ECO:0000256" key="9">
    <source>
        <dbReference type="ARBA" id="ARBA00022516"/>
    </source>
</evidence>
<comment type="similarity">
    <text evidence="5 18">Belongs to the CDS family.</text>
</comment>
<evidence type="ECO:0000256" key="7">
    <source>
        <dbReference type="ARBA" id="ARBA00019373"/>
    </source>
</evidence>
<sequence length="258" mass="26894">MLRWRFATAAVLAPAILAAIYLGRWTVVAAVLIFAGLAARELSRALRPLSAPAAITVALAPVVLAIPLDEVGALAGVMLSLPVILLWLVVRPERRSLRSAVGALLGSVWIGAAFAHLILLSELPEPVVPLLIAVVGPWISDAGAYFCGLFFGRHRIFPLASPNKTVEGAVGGGALTVLAVGLASAVFLGLPALAAVFLGGVVALFSQAGDLFESLLKRILDIKDTGHMLPGHGGVLDRIDSLLFTAPAVYYALLIIHP</sequence>
<protein>
    <recommendedName>
        <fullName evidence="7 18">Phosphatidate cytidylyltransferase</fullName>
        <ecNumber evidence="6 18">2.7.7.41</ecNumber>
    </recommendedName>
</protein>
<evidence type="ECO:0000256" key="13">
    <source>
        <dbReference type="ARBA" id="ARBA00022989"/>
    </source>
</evidence>
<keyword evidence="21" id="KW-1185">Reference proteome</keyword>
<evidence type="ECO:0000256" key="19">
    <source>
        <dbReference type="SAM" id="Phobius"/>
    </source>
</evidence>
<comment type="caution">
    <text evidence="20">The sequence shown here is derived from an EMBL/GenBank/DDBJ whole genome shotgun (WGS) entry which is preliminary data.</text>
</comment>
<dbReference type="PROSITE" id="PS01315">
    <property type="entry name" value="CDS"/>
    <property type="match status" value="1"/>
</dbReference>
<keyword evidence="13 19" id="KW-1133">Transmembrane helix</keyword>
<keyword evidence="8" id="KW-1003">Cell membrane</keyword>
<proteinExistence type="inferred from homology"/>
<evidence type="ECO:0000256" key="8">
    <source>
        <dbReference type="ARBA" id="ARBA00022475"/>
    </source>
</evidence>
<feature type="transmembrane region" description="Helical" evidence="19">
    <location>
        <begin position="172"/>
        <end position="205"/>
    </location>
</feature>
<evidence type="ECO:0000256" key="14">
    <source>
        <dbReference type="ARBA" id="ARBA00023098"/>
    </source>
</evidence>
<gene>
    <name evidence="20" type="ORF">E0L93_07810</name>
</gene>
<keyword evidence="14" id="KW-0443">Lipid metabolism</keyword>
<comment type="catalytic activity">
    <reaction evidence="1 18">
        <text>a 1,2-diacyl-sn-glycero-3-phosphate + CTP + H(+) = a CDP-1,2-diacyl-sn-glycerol + diphosphate</text>
        <dbReference type="Rhea" id="RHEA:16229"/>
        <dbReference type="ChEBI" id="CHEBI:15378"/>
        <dbReference type="ChEBI" id="CHEBI:33019"/>
        <dbReference type="ChEBI" id="CHEBI:37563"/>
        <dbReference type="ChEBI" id="CHEBI:58332"/>
        <dbReference type="ChEBI" id="CHEBI:58608"/>
        <dbReference type="EC" id="2.7.7.41"/>
    </reaction>
</comment>
<dbReference type="UniPathway" id="UPA00557">
    <property type="reaction ID" value="UER00614"/>
</dbReference>
<feature type="transmembrane region" description="Helical" evidence="19">
    <location>
        <begin position="127"/>
        <end position="151"/>
    </location>
</feature>
<keyword evidence="12 18" id="KW-0548">Nucleotidyltransferase</keyword>
<dbReference type="InterPro" id="IPR000374">
    <property type="entry name" value="PC_trans"/>
</dbReference>
<dbReference type="Pfam" id="PF01148">
    <property type="entry name" value="CTP_transf_1"/>
    <property type="match status" value="1"/>
</dbReference>
<dbReference type="GO" id="GO:0004605">
    <property type="term" value="F:phosphatidate cytidylyltransferase activity"/>
    <property type="evidence" value="ECO:0007669"/>
    <property type="project" value="UniProtKB-EC"/>
</dbReference>
<evidence type="ECO:0000256" key="10">
    <source>
        <dbReference type="ARBA" id="ARBA00022679"/>
    </source>
</evidence>
<keyword evidence="11 18" id="KW-0812">Transmembrane</keyword>